<dbReference type="Pfam" id="PF08447">
    <property type="entry name" value="PAS_3"/>
    <property type="match status" value="1"/>
</dbReference>
<reference evidence="3" key="1">
    <citation type="journal article" date="2019" name="Phytopathology">
        <title>A Novel Group of Rhizobium tumorigenes-Like Agrobacteria Associated with Crown Gall Disease of Rhododendron and Blueberry.</title>
        <authorList>
            <person name="Kuzmanovic N."/>
            <person name="Behrens P."/>
            <person name="Idczak E."/>
            <person name="Wagner S."/>
            <person name="Gotz M."/>
            <person name="Sproer C."/>
            <person name="Bunk B."/>
            <person name="Overmann J."/>
            <person name="Smalla K."/>
        </authorList>
    </citation>
    <scope>NUCLEOTIDE SEQUENCE</scope>
    <source>
        <strain evidence="3">Rho-6.2</strain>
    </source>
</reference>
<dbReference type="Pfam" id="PF00990">
    <property type="entry name" value="GGDEF"/>
    <property type="match status" value="1"/>
</dbReference>
<proteinExistence type="predicted"/>
<feature type="domain" description="EAL" evidence="1">
    <location>
        <begin position="316"/>
        <end position="567"/>
    </location>
</feature>
<dbReference type="SUPFAM" id="SSF55073">
    <property type="entry name" value="Nucleotide cyclase"/>
    <property type="match status" value="1"/>
</dbReference>
<dbReference type="PANTHER" id="PTHR44757">
    <property type="entry name" value="DIGUANYLATE CYCLASE DGCP"/>
    <property type="match status" value="1"/>
</dbReference>
<dbReference type="InterPro" id="IPR043128">
    <property type="entry name" value="Rev_trsase/Diguanyl_cyclase"/>
</dbReference>
<dbReference type="InterPro" id="IPR029787">
    <property type="entry name" value="Nucleotide_cyclase"/>
</dbReference>
<dbReference type="InterPro" id="IPR001633">
    <property type="entry name" value="EAL_dom"/>
</dbReference>
<dbReference type="Proteomes" id="UP000318939">
    <property type="component" value="Chromosome"/>
</dbReference>
<accession>A0ABY8IF96</accession>
<dbReference type="CDD" id="cd00130">
    <property type="entry name" value="PAS"/>
    <property type="match status" value="1"/>
</dbReference>
<dbReference type="SMART" id="SM00091">
    <property type="entry name" value="PAS"/>
    <property type="match status" value="1"/>
</dbReference>
<dbReference type="CDD" id="cd01949">
    <property type="entry name" value="GGDEF"/>
    <property type="match status" value="1"/>
</dbReference>
<evidence type="ECO:0000313" key="3">
    <source>
        <dbReference type="EMBL" id="WFS21730.1"/>
    </source>
</evidence>
<dbReference type="NCBIfam" id="TIGR00254">
    <property type="entry name" value="GGDEF"/>
    <property type="match status" value="1"/>
</dbReference>
<dbReference type="SUPFAM" id="SSF141868">
    <property type="entry name" value="EAL domain-like"/>
    <property type="match status" value="1"/>
</dbReference>
<dbReference type="InterPro" id="IPR013655">
    <property type="entry name" value="PAS_fold_3"/>
</dbReference>
<dbReference type="Gene3D" id="3.30.70.270">
    <property type="match status" value="1"/>
</dbReference>
<dbReference type="CDD" id="cd01948">
    <property type="entry name" value="EAL"/>
    <property type="match status" value="1"/>
</dbReference>
<dbReference type="InterPro" id="IPR052155">
    <property type="entry name" value="Biofilm_reg_signaling"/>
</dbReference>
<reference evidence="3" key="2">
    <citation type="journal article" date="2023" name="MicrobiologyOpen">
        <title>Genomics of the tumorigenes clade of the family Rhizobiaceae and description of Rhizobium rhododendri sp. nov.</title>
        <authorList>
            <person name="Kuzmanovic N."/>
            <person name="diCenzo G.C."/>
            <person name="Bunk B."/>
            <person name="Sproeer C."/>
            <person name="Fruehling A."/>
            <person name="Neumann-Schaal M."/>
            <person name="Overmann J."/>
            <person name="Smalla K."/>
        </authorList>
    </citation>
    <scope>NUCLEOTIDE SEQUENCE</scope>
    <source>
        <strain evidence="3">Rho-6.2</strain>
    </source>
</reference>
<dbReference type="Gene3D" id="3.20.20.450">
    <property type="entry name" value="EAL domain"/>
    <property type="match status" value="1"/>
</dbReference>
<evidence type="ECO:0000313" key="4">
    <source>
        <dbReference type="Proteomes" id="UP000318939"/>
    </source>
</evidence>
<dbReference type="SMART" id="SM00052">
    <property type="entry name" value="EAL"/>
    <property type="match status" value="1"/>
</dbReference>
<feature type="domain" description="GGDEF" evidence="2">
    <location>
        <begin position="176"/>
        <end position="307"/>
    </location>
</feature>
<dbReference type="PANTHER" id="PTHR44757:SF2">
    <property type="entry name" value="BIOFILM ARCHITECTURE MAINTENANCE PROTEIN MBAA"/>
    <property type="match status" value="1"/>
</dbReference>
<name>A0ABY8IF96_9HYPH</name>
<dbReference type="SUPFAM" id="SSF55785">
    <property type="entry name" value="PYP-like sensor domain (PAS domain)"/>
    <property type="match status" value="1"/>
</dbReference>
<dbReference type="PROSITE" id="PS50887">
    <property type="entry name" value="GGDEF"/>
    <property type="match status" value="1"/>
</dbReference>
<dbReference type="InterPro" id="IPR035919">
    <property type="entry name" value="EAL_sf"/>
</dbReference>
<organism evidence="3 4">
    <name type="scientific">Rhizobium rhododendri</name>
    <dbReference type="NCBI Taxonomy" id="2506430"/>
    <lineage>
        <taxon>Bacteria</taxon>
        <taxon>Pseudomonadati</taxon>
        <taxon>Pseudomonadota</taxon>
        <taxon>Alphaproteobacteria</taxon>
        <taxon>Hyphomicrobiales</taxon>
        <taxon>Rhizobiaceae</taxon>
        <taxon>Rhizobium/Agrobacterium group</taxon>
        <taxon>Rhizobium</taxon>
    </lineage>
</organism>
<dbReference type="PROSITE" id="PS50883">
    <property type="entry name" value="EAL"/>
    <property type="match status" value="1"/>
</dbReference>
<dbReference type="SMART" id="SM00267">
    <property type="entry name" value="GGDEF"/>
    <property type="match status" value="1"/>
</dbReference>
<dbReference type="Gene3D" id="3.30.450.20">
    <property type="entry name" value="PAS domain"/>
    <property type="match status" value="1"/>
</dbReference>
<dbReference type="InterPro" id="IPR035965">
    <property type="entry name" value="PAS-like_dom_sf"/>
</dbReference>
<protein>
    <submittedName>
        <fullName evidence="3">EAL domain-containing protein</fullName>
    </submittedName>
</protein>
<dbReference type="InterPro" id="IPR000014">
    <property type="entry name" value="PAS"/>
</dbReference>
<evidence type="ECO:0000259" key="2">
    <source>
        <dbReference type="PROSITE" id="PS50887"/>
    </source>
</evidence>
<keyword evidence="4" id="KW-1185">Reference proteome</keyword>
<dbReference type="EMBL" id="CP117267">
    <property type="protein sequence ID" value="WFS21730.1"/>
    <property type="molecule type" value="Genomic_DNA"/>
</dbReference>
<evidence type="ECO:0000259" key="1">
    <source>
        <dbReference type="PROSITE" id="PS50883"/>
    </source>
</evidence>
<sequence>MRRLELALETSQIGVWEHDLRDDTVVWDLSMHRLYGTGLSGRVTGDIWLNAVHPDDRDRASAEFDAAVASKGRYNSHFRIILADGQTRHIRSSARFFEGPDGSLSIIGAEWDVTADVILTRELAEQKSVAEARAVAVERSKGLVEHAANHDYLTGLPNRRYFDRHLAELLSDPTVESIAVIHIDLDRFKEINDKLGHAAGDAMLKATAARLSGAVSGASMVARIGGDEFVILLTNVAEAGALETLADGALSALRADVPFAAGVVQTNASVGIAWNMTSKAGNILAESDLALYQAKKLGRNRVQFFSAKLQSDLLGKRQLAGDLKLALQRHEIIPYYQVQVDARTRRIFGLEALARWKHPVHGLMLPGTFLKVAQEYGLEAEIDAAVLEQALADYGRWRAEGIVPPRIAVNVSAKRLNDPQLIQKLNRLDIPPESIVFELVETIFLDDCEDIVVSNIAGLKTLGVDIEIDDFGSGHASLIGLVSLRPKRLKIDRQLVTNITVSEEQRRLVASIVEIAKTLNVEVIAEGVESEEHARVLGEIGCDGLQGFALGYPSPAADIFKLLSKMPADSA</sequence>
<dbReference type="Pfam" id="PF00563">
    <property type="entry name" value="EAL"/>
    <property type="match status" value="1"/>
</dbReference>
<dbReference type="InterPro" id="IPR000160">
    <property type="entry name" value="GGDEF_dom"/>
</dbReference>
<gene>
    <name evidence="3" type="ORF">PR018_11130</name>
</gene>